<feature type="compositionally biased region" description="Basic and acidic residues" evidence="1">
    <location>
        <begin position="58"/>
        <end position="76"/>
    </location>
</feature>
<organism evidence="2">
    <name type="scientific">Triticum urartu</name>
    <name type="common">Red wild einkorn</name>
    <name type="synonym">Crithodium urartu</name>
    <dbReference type="NCBI Taxonomy" id="4572"/>
    <lineage>
        <taxon>Eukaryota</taxon>
        <taxon>Viridiplantae</taxon>
        <taxon>Streptophyta</taxon>
        <taxon>Embryophyta</taxon>
        <taxon>Tracheophyta</taxon>
        <taxon>Spermatophyta</taxon>
        <taxon>Magnoliopsida</taxon>
        <taxon>Liliopsida</taxon>
        <taxon>Poales</taxon>
        <taxon>Poaceae</taxon>
        <taxon>BOP clade</taxon>
        <taxon>Pooideae</taxon>
        <taxon>Triticodae</taxon>
        <taxon>Triticeae</taxon>
        <taxon>Triticinae</taxon>
        <taxon>Triticum</taxon>
    </lineage>
</organism>
<evidence type="ECO:0000313" key="2">
    <source>
        <dbReference type="EMBL" id="EMS58446.1"/>
    </source>
</evidence>
<gene>
    <name evidence="2" type="ORF">TRIUR3_31109</name>
</gene>
<name>M7ZFN4_TRIUA</name>
<feature type="region of interest" description="Disordered" evidence="1">
    <location>
        <begin position="1"/>
        <end position="94"/>
    </location>
</feature>
<reference evidence="2" key="1">
    <citation type="journal article" date="2013" name="Nature">
        <title>Draft genome of the wheat A-genome progenitor Triticum urartu.</title>
        <authorList>
            <person name="Ling H.Q."/>
            <person name="Zhao S."/>
            <person name="Liu D."/>
            <person name="Wang J."/>
            <person name="Sun H."/>
            <person name="Zhang C."/>
            <person name="Fan H."/>
            <person name="Li D."/>
            <person name="Dong L."/>
            <person name="Tao Y."/>
            <person name="Gao C."/>
            <person name="Wu H."/>
            <person name="Li Y."/>
            <person name="Cui Y."/>
            <person name="Guo X."/>
            <person name="Zheng S."/>
            <person name="Wang B."/>
            <person name="Yu K."/>
            <person name="Liang Q."/>
            <person name="Yang W."/>
            <person name="Lou X."/>
            <person name="Chen J."/>
            <person name="Feng M."/>
            <person name="Jian J."/>
            <person name="Zhang X."/>
            <person name="Luo G."/>
            <person name="Jiang Y."/>
            <person name="Liu J."/>
            <person name="Wang Z."/>
            <person name="Sha Y."/>
            <person name="Zhang B."/>
            <person name="Wu H."/>
            <person name="Tang D."/>
            <person name="Shen Q."/>
            <person name="Xue P."/>
            <person name="Zou S."/>
            <person name="Wang X."/>
            <person name="Liu X."/>
            <person name="Wang F."/>
            <person name="Yang Y."/>
            <person name="An X."/>
            <person name="Dong Z."/>
            <person name="Zhang K."/>
            <person name="Zhang X."/>
            <person name="Luo M.C."/>
            <person name="Dvorak J."/>
            <person name="Tong Y."/>
            <person name="Wang J."/>
            <person name="Yang H."/>
            <person name="Li Z."/>
            <person name="Wang D."/>
            <person name="Zhang A."/>
            <person name="Wang J."/>
        </authorList>
    </citation>
    <scope>NUCLEOTIDE SEQUENCE</scope>
</reference>
<dbReference type="AlphaFoldDB" id="M7ZFN4"/>
<proteinExistence type="predicted"/>
<dbReference type="STRING" id="4572.M7ZFN4"/>
<dbReference type="EMBL" id="KD132770">
    <property type="protein sequence ID" value="EMS58446.1"/>
    <property type="molecule type" value="Genomic_DNA"/>
</dbReference>
<evidence type="ECO:0000256" key="1">
    <source>
        <dbReference type="SAM" id="MobiDB-lite"/>
    </source>
</evidence>
<sequence>MSSLHGHGLGLPSPTAKTPARRLLSATVRAMAPASPNKGGVCARAGQGVKGRDRPRRPRVDLKTDVYLHELPDEHASSSAAKPSAQPDGPGSLP</sequence>
<accession>M7ZFN4</accession>
<protein>
    <submittedName>
        <fullName evidence="2">Uncharacterized protein</fullName>
    </submittedName>
</protein>